<evidence type="ECO:0000313" key="2">
    <source>
        <dbReference type="EMBL" id="ODV60191.1"/>
    </source>
</evidence>
<keyword evidence="1" id="KW-0472">Membrane</keyword>
<feature type="transmembrane region" description="Helical" evidence="1">
    <location>
        <begin position="6"/>
        <end position="29"/>
    </location>
</feature>
<organism evidence="2 3">
    <name type="scientific">Ascoidea rubescens DSM 1968</name>
    <dbReference type="NCBI Taxonomy" id="1344418"/>
    <lineage>
        <taxon>Eukaryota</taxon>
        <taxon>Fungi</taxon>
        <taxon>Dikarya</taxon>
        <taxon>Ascomycota</taxon>
        <taxon>Saccharomycotina</taxon>
        <taxon>Saccharomycetes</taxon>
        <taxon>Ascoideaceae</taxon>
        <taxon>Ascoidea</taxon>
    </lineage>
</organism>
<dbReference type="InParanoid" id="A0A1D2VEW0"/>
<accession>A0A1D2VEW0</accession>
<name>A0A1D2VEW0_9ASCO</name>
<dbReference type="Proteomes" id="UP000095038">
    <property type="component" value="Unassembled WGS sequence"/>
</dbReference>
<dbReference type="EMBL" id="KV454483">
    <property type="protein sequence ID" value="ODV60191.1"/>
    <property type="molecule type" value="Genomic_DNA"/>
</dbReference>
<dbReference type="AlphaFoldDB" id="A0A1D2VEW0"/>
<evidence type="ECO:0000313" key="3">
    <source>
        <dbReference type="Proteomes" id="UP000095038"/>
    </source>
</evidence>
<keyword evidence="1" id="KW-0812">Transmembrane</keyword>
<reference evidence="3" key="1">
    <citation type="submission" date="2016-05" db="EMBL/GenBank/DDBJ databases">
        <title>Comparative genomics of biotechnologically important yeasts.</title>
        <authorList>
            <consortium name="DOE Joint Genome Institute"/>
            <person name="Riley R."/>
            <person name="Haridas S."/>
            <person name="Wolfe K.H."/>
            <person name="Lopes M.R."/>
            <person name="Hittinger C.T."/>
            <person name="Goker M."/>
            <person name="Salamov A."/>
            <person name="Wisecaver J."/>
            <person name="Long T.M."/>
            <person name="Aerts A.L."/>
            <person name="Barry K."/>
            <person name="Choi C."/>
            <person name="Clum A."/>
            <person name="Coughlan A.Y."/>
            <person name="Deshpande S."/>
            <person name="Douglass A.P."/>
            <person name="Hanson S.J."/>
            <person name="Klenk H.-P."/>
            <person name="Labutti K."/>
            <person name="Lapidus A."/>
            <person name="Lindquist E."/>
            <person name="Lipzen A."/>
            <person name="Meier-Kolthoff J.P."/>
            <person name="Ohm R.A."/>
            <person name="Otillar R.P."/>
            <person name="Pangilinan J."/>
            <person name="Peng Y."/>
            <person name="Rokas A."/>
            <person name="Rosa C.A."/>
            <person name="Scheuner C."/>
            <person name="Sibirny A.A."/>
            <person name="Slot J.C."/>
            <person name="Stielow J.B."/>
            <person name="Sun H."/>
            <person name="Kurtzman C.P."/>
            <person name="Blackwell M."/>
            <person name="Grigoriev I.V."/>
            <person name="Jeffries T.W."/>
        </authorList>
    </citation>
    <scope>NUCLEOTIDE SEQUENCE [LARGE SCALE GENOMIC DNA]</scope>
    <source>
        <strain evidence="3">DSM 1968</strain>
    </source>
</reference>
<keyword evidence="1" id="KW-1133">Transmembrane helix</keyword>
<dbReference type="RefSeq" id="XP_020046498.1">
    <property type="nucleotide sequence ID" value="XM_020193578.1"/>
</dbReference>
<proteinExistence type="predicted"/>
<evidence type="ECO:0000256" key="1">
    <source>
        <dbReference type="SAM" id="Phobius"/>
    </source>
</evidence>
<keyword evidence="3" id="KW-1185">Reference proteome</keyword>
<dbReference type="GeneID" id="30967214"/>
<gene>
    <name evidence="2" type="ORF">ASCRUDRAFT_76686</name>
</gene>
<protein>
    <submittedName>
        <fullName evidence="2">Uncharacterized protein</fullName>
    </submittedName>
</protein>
<sequence>MGICQISTVTYLSLLTIFAVCWMISAVLYKQLLPIFQLLKAPFTNGFRLFDH</sequence>